<dbReference type="Gene3D" id="3.80.10.10">
    <property type="entry name" value="Ribonuclease Inhibitor"/>
    <property type="match status" value="2"/>
</dbReference>
<dbReference type="Proteomes" id="UP001374584">
    <property type="component" value="Unassembled WGS sequence"/>
</dbReference>
<dbReference type="PANTHER" id="PTHR11017:SF431">
    <property type="entry name" value="ADP-RIBOSYL CYCLASE_CYCLIC ADP-RIBOSE HYDROLASE"/>
    <property type="match status" value="1"/>
</dbReference>
<comment type="caution">
    <text evidence="2">The sequence shown here is derived from an EMBL/GenBank/DDBJ whole genome shotgun (WGS) entry which is preliminary data.</text>
</comment>
<evidence type="ECO:0000256" key="1">
    <source>
        <dbReference type="SAM" id="Phobius"/>
    </source>
</evidence>
<name>A0AAN9N5P8_PHACN</name>
<dbReference type="EMBL" id="JAYMYR010000005">
    <property type="protein sequence ID" value="KAK7364179.1"/>
    <property type="molecule type" value="Genomic_DNA"/>
</dbReference>
<evidence type="ECO:0000313" key="2">
    <source>
        <dbReference type="EMBL" id="KAK7364179.1"/>
    </source>
</evidence>
<protein>
    <submittedName>
        <fullName evidence="2">Uncharacterized protein</fullName>
    </submittedName>
</protein>
<keyword evidence="1" id="KW-0812">Transmembrane</keyword>
<reference evidence="2 3" key="1">
    <citation type="submission" date="2024-01" db="EMBL/GenBank/DDBJ databases">
        <title>The genomes of 5 underutilized Papilionoideae crops provide insights into root nodulation and disease resistanc.</title>
        <authorList>
            <person name="Jiang F."/>
        </authorList>
    </citation>
    <scope>NUCLEOTIDE SEQUENCE [LARGE SCALE GENOMIC DNA]</scope>
    <source>
        <strain evidence="2">JINMINGXINNONG_FW02</strain>
        <tissue evidence="2">Leaves</tissue>
    </source>
</reference>
<keyword evidence="3" id="KW-1185">Reference proteome</keyword>
<accession>A0AAN9N5P8</accession>
<evidence type="ECO:0000313" key="3">
    <source>
        <dbReference type="Proteomes" id="UP001374584"/>
    </source>
</evidence>
<dbReference type="PANTHER" id="PTHR11017">
    <property type="entry name" value="LEUCINE-RICH REPEAT-CONTAINING PROTEIN"/>
    <property type="match status" value="1"/>
</dbReference>
<proteinExistence type="predicted"/>
<organism evidence="2 3">
    <name type="scientific">Phaseolus coccineus</name>
    <name type="common">Scarlet runner bean</name>
    <name type="synonym">Phaseolus multiflorus</name>
    <dbReference type="NCBI Taxonomy" id="3886"/>
    <lineage>
        <taxon>Eukaryota</taxon>
        <taxon>Viridiplantae</taxon>
        <taxon>Streptophyta</taxon>
        <taxon>Embryophyta</taxon>
        <taxon>Tracheophyta</taxon>
        <taxon>Spermatophyta</taxon>
        <taxon>Magnoliopsida</taxon>
        <taxon>eudicotyledons</taxon>
        <taxon>Gunneridae</taxon>
        <taxon>Pentapetalae</taxon>
        <taxon>rosids</taxon>
        <taxon>fabids</taxon>
        <taxon>Fabales</taxon>
        <taxon>Fabaceae</taxon>
        <taxon>Papilionoideae</taxon>
        <taxon>50 kb inversion clade</taxon>
        <taxon>NPAAA clade</taxon>
        <taxon>indigoferoid/millettioid clade</taxon>
        <taxon>Phaseoleae</taxon>
        <taxon>Phaseolus</taxon>
    </lineage>
</organism>
<dbReference type="SUPFAM" id="SSF52058">
    <property type="entry name" value="L domain-like"/>
    <property type="match status" value="1"/>
</dbReference>
<dbReference type="AlphaFoldDB" id="A0AAN9N5P8"/>
<keyword evidence="1" id="KW-1133">Transmembrane helix</keyword>
<gene>
    <name evidence="2" type="ORF">VNO80_12650</name>
</gene>
<sequence length="494" mass="57382">MHDLIEDMGRQIDQQESPKELGKRRRLLLPKDIIHVLKHNTGTNRIEIISLDLSISEKEETLEWNANAFKRMKNLKILIIRNGKFSKGPNYFPESLSVLEWHGYPSNCLSSNFLPNKLVFCKLTDGNFASFGFHGSLKAKGCRKLMSFPPLNLPTLESLKLSYCSNLKKFPEILGKMGNVREEWRWVKSEKCEDNIGSMVSSKVDWFLTLSCNFDDHFFSSGFMQLAQVRNLFLWKNNFKFLPECIKEFHNLHTLDVSHCKHLQEIRGIPPKLEHFKAINCISLSSSSSSMLLNKQLHEARKTAFWFPGTSIPEWFDHQSSGPSCSFWFRNKFPAKVLSLLIAPVGDELHFIKPMVFIDGKVLESKFFCSKDIERMFELDHTFLFDLQGLPVYGNLFELPLEKEWKHVEVTYEGVIKTSIIKATGIHVFKEENSIMEDIRFDDPYNNKKVDKDLNGSQSQNHSLLQSIGLFTTYNFFLGIFLFVFLLLFFYFIY</sequence>
<dbReference type="InterPro" id="IPR032675">
    <property type="entry name" value="LRR_dom_sf"/>
</dbReference>
<dbReference type="GO" id="GO:0006952">
    <property type="term" value="P:defense response"/>
    <property type="evidence" value="ECO:0007669"/>
    <property type="project" value="InterPro"/>
</dbReference>
<dbReference type="InterPro" id="IPR044974">
    <property type="entry name" value="Disease_R_plants"/>
</dbReference>
<feature type="transmembrane region" description="Helical" evidence="1">
    <location>
        <begin position="474"/>
        <end position="493"/>
    </location>
</feature>
<keyword evidence="1" id="KW-0472">Membrane</keyword>